<dbReference type="InterPro" id="IPR050186">
    <property type="entry name" value="TPT_transporter"/>
</dbReference>
<proteinExistence type="predicted"/>
<keyword evidence="2" id="KW-0812">Transmembrane</keyword>
<keyword evidence="4" id="KW-0472">Membrane</keyword>
<gene>
    <name evidence="5" type="ORF">AK812_SmicGene14570</name>
</gene>
<dbReference type="PANTHER" id="PTHR11132">
    <property type="entry name" value="SOLUTE CARRIER FAMILY 35"/>
    <property type="match status" value="1"/>
</dbReference>
<reference evidence="5 6" key="1">
    <citation type="submission" date="2016-02" db="EMBL/GenBank/DDBJ databases">
        <title>Genome analysis of coral dinoflagellate symbionts highlights evolutionary adaptations to a symbiotic lifestyle.</title>
        <authorList>
            <person name="Aranda M."/>
            <person name="Li Y."/>
            <person name="Liew Y.J."/>
            <person name="Baumgarten S."/>
            <person name="Simakov O."/>
            <person name="Wilson M."/>
            <person name="Piel J."/>
            <person name="Ashoor H."/>
            <person name="Bougouffa S."/>
            <person name="Bajic V.B."/>
            <person name="Ryu T."/>
            <person name="Ravasi T."/>
            <person name="Bayer T."/>
            <person name="Micklem G."/>
            <person name="Kim H."/>
            <person name="Bhak J."/>
            <person name="Lajeunesse T.C."/>
            <person name="Voolstra C.R."/>
        </authorList>
    </citation>
    <scope>NUCLEOTIDE SEQUENCE [LARGE SCALE GENOMIC DNA]</scope>
    <source>
        <strain evidence="5 6">CCMP2467</strain>
    </source>
</reference>
<evidence type="ECO:0000256" key="4">
    <source>
        <dbReference type="ARBA" id="ARBA00023136"/>
    </source>
</evidence>
<evidence type="ECO:0000313" key="5">
    <source>
        <dbReference type="EMBL" id="OLQ02590.1"/>
    </source>
</evidence>
<dbReference type="GO" id="GO:0016020">
    <property type="term" value="C:membrane"/>
    <property type="evidence" value="ECO:0007669"/>
    <property type="project" value="UniProtKB-SubCell"/>
</dbReference>
<evidence type="ECO:0000256" key="3">
    <source>
        <dbReference type="ARBA" id="ARBA00022989"/>
    </source>
</evidence>
<evidence type="ECO:0000256" key="1">
    <source>
        <dbReference type="ARBA" id="ARBA00004141"/>
    </source>
</evidence>
<accession>A0A1Q9E582</accession>
<dbReference type="EMBL" id="LSRX01000261">
    <property type="protein sequence ID" value="OLQ02590.1"/>
    <property type="molecule type" value="Genomic_DNA"/>
</dbReference>
<name>A0A1Q9E582_SYMMI</name>
<evidence type="ECO:0000313" key="6">
    <source>
        <dbReference type="Proteomes" id="UP000186817"/>
    </source>
</evidence>
<dbReference type="OrthoDB" id="430338at2759"/>
<organism evidence="5 6">
    <name type="scientific">Symbiodinium microadriaticum</name>
    <name type="common">Dinoflagellate</name>
    <name type="synonym">Zooxanthella microadriatica</name>
    <dbReference type="NCBI Taxonomy" id="2951"/>
    <lineage>
        <taxon>Eukaryota</taxon>
        <taxon>Sar</taxon>
        <taxon>Alveolata</taxon>
        <taxon>Dinophyceae</taxon>
        <taxon>Suessiales</taxon>
        <taxon>Symbiodiniaceae</taxon>
        <taxon>Symbiodinium</taxon>
    </lineage>
</organism>
<dbReference type="AlphaFoldDB" id="A0A1Q9E582"/>
<keyword evidence="3" id="KW-1133">Transmembrane helix</keyword>
<dbReference type="Proteomes" id="UP000186817">
    <property type="component" value="Unassembled WGS sequence"/>
</dbReference>
<protein>
    <submittedName>
        <fullName evidence="5">Uncharacterized protein</fullName>
    </submittedName>
</protein>
<keyword evidence="6" id="KW-1185">Reference proteome</keyword>
<comment type="subcellular location">
    <subcellularLocation>
        <location evidence="1">Membrane</location>
        <topology evidence="1">Multi-pass membrane protein</topology>
    </subcellularLocation>
</comment>
<comment type="caution">
    <text evidence="5">The sequence shown here is derived from an EMBL/GenBank/DDBJ whole genome shotgun (WGS) entry which is preliminary data.</text>
</comment>
<sequence length="457" mass="49051">MAPQPARCLLRLRARSLLLLFCLAGADRDSSWSSADVEAFEDSVVRLQLLQLQFDLEKAPNDQDPSIVVVPPRPHKFPADDTARMEEQAFIPTSAFLLGAMLLAAGHRMPGMLATYFAGQSSFALYMKLVLSEETVSREMNMRGMPAAFLVTAIQQVVAFLSLGLGMAFLYFSPYRYVPRALKSWREALAVLLFSAAVAVNIGLNNFSMSLLPVSLNLVIRSCIPLVTLVLQQLAQKLGLLTASPVGLLDVSLMVAGVACAAVSALAESATSGNGPAPHLMLGVLMCSLGDIAAAMTLILMAAFGSTLDPPLNPLDTIFYMALPCALTLLPASLYASHPVDWPNFGVLTDWEVYQKVHVLSPGTIFLVIASGIVSAGYNFIQYTVVQSLSASHAAFAGNFNKAATISLSICLGLETLPGGKWKFVMLLGIAGNILAFTAWSYLQAVRKQKTEEKTPT</sequence>
<dbReference type="OMA" id="ASHPVDW"/>
<evidence type="ECO:0000256" key="2">
    <source>
        <dbReference type="ARBA" id="ARBA00022692"/>
    </source>
</evidence>